<sequence>MDKYEVIEEIGGGTFRRTLLVWHKTEKKKYVLKKIQLVRPTERSKQTAQREIALISRIRNPNIVECKEAWMEKGCFICLVTNYCEDGNMAESIKDANGSLFSEAMLCKWFVQLLIAMDYLHSNHILHRDLKCSNIFLTKDQDIRLGDFGLAKLLNGDDLTPLVQTPNRMCPELLANTPYSFKSDIWSLGCCMFEMTAHRSAFVASDAAGLTSKINRSSIGALPSSYSSSLKNQIKSMLRKNQEHRPTASELMKSLHLQKYLVKCTVPPWPVYCPSPVRKLGNSRRESGINHCGSSLIKDKGSLPCPVISPRRRLHSSVLIKSTNDAFHPWPVSSSGDDSSTTTNVTKSDAPKEEECSLPNTSVYLSSSRSGSATSIGIGSLHEVNCTFKHSPFLPSDVSSGQTTTNCNASIQTQENCVRPSVKESMQSYKISSSDTNTFKCDNEMSVTKKFQERAAALESLLELCAELLEQNRLKELGGILKPFGKHGASPRETAIWLSRSLKTINQVHYNREKFL</sequence>
<organism evidence="1 2">
    <name type="scientific">Persea americana</name>
    <name type="common">Avocado</name>
    <dbReference type="NCBI Taxonomy" id="3435"/>
    <lineage>
        <taxon>Eukaryota</taxon>
        <taxon>Viridiplantae</taxon>
        <taxon>Streptophyta</taxon>
        <taxon>Embryophyta</taxon>
        <taxon>Tracheophyta</taxon>
        <taxon>Spermatophyta</taxon>
        <taxon>Magnoliopsida</taxon>
        <taxon>Magnoliidae</taxon>
        <taxon>Laurales</taxon>
        <taxon>Lauraceae</taxon>
        <taxon>Persea</taxon>
    </lineage>
</organism>
<reference evidence="1 2" key="1">
    <citation type="journal article" date="2022" name="Hortic Res">
        <title>A haplotype resolved chromosomal level avocado genome allows analysis of novel avocado genes.</title>
        <authorList>
            <person name="Nath O."/>
            <person name="Fletcher S.J."/>
            <person name="Hayward A."/>
            <person name="Shaw L.M."/>
            <person name="Masouleh A.K."/>
            <person name="Furtado A."/>
            <person name="Henry R.J."/>
            <person name="Mitter N."/>
        </authorList>
    </citation>
    <scope>NUCLEOTIDE SEQUENCE [LARGE SCALE GENOMIC DNA]</scope>
    <source>
        <strain evidence="2">cv. Hass</strain>
    </source>
</reference>
<keyword evidence="2" id="KW-1185">Reference proteome</keyword>
<dbReference type="EMBL" id="CM056810">
    <property type="protein sequence ID" value="KAJ8642624.1"/>
    <property type="molecule type" value="Genomic_DNA"/>
</dbReference>
<accession>A0ACC2MA91</accession>
<proteinExistence type="predicted"/>
<comment type="caution">
    <text evidence="1">The sequence shown here is derived from an EMBL/GenBank/DDBJ whole genome shotgun (WGS) entry which is preliminary data.</text>
</comment>
<dbReference type="Proteomes" id="UP001234297">
    <property type="component" value="Chromosome 2"/>
</dbReference>
<gene>
    <name evidence="1" type="ORF">MRB53_004372</name>
</gene>
<protein>
    <submittedName>
        <fullName evidence="1">Uncharacterized protein</fullName>
    </submittedName>
</protein>
<evidence type="ECO:0000313" key="2">
    <source>
        <dbReference type="Proteomes" id="UP001234297"/>
    </source>
</evidence>
<name>A0ACC2MA91_PERAE</name>
<evidence type="ECO:0000313" key="1">
    <source>
        <dbReference type="EMBL" id="KAJ8642624.1"/>
    </source>
</evidence>